<evidence type="ECO:0000256" key="1">
    <source>
        <dbReference type="SAM" id="MobiDB-lite"/>
    </source>
</evidence>
<reference evidence="2" key="1">
    <citation type="journal article" date="2019" name="Sci. Rep.">
        <title>Draft genome of Tanacetum cinerariifolium, the natural source of mosquito coil.</title>
        <authorList>
            <person name="Yamashiro T."/>
            <person name="Shiraishi A."/>
            <person name="Satake H."/>
            <person name="Nakayama K."/>
        </authorList>
    </citation>
    <scope>NUCLEOTIDE SEQUENCE</scope>
</reference>
<dbReference type="AlphaFoldDB" id="A0A699V0Q3"/>
<feature type="compositionally biased region" description="Basic and acidic residues" evidence="1">
    <location>
        <begin position="101"/>
        <end position="110"/>
    </location>
</feature>
<feature type="region of interest" description="Disordered" evidence="1">
    <location>
        <begin position="1"/>
        <end position="59"/>
    </location>
</feature>
<protein>
    <submittedName>
        <fullName evidence="2">Uncharacterized protein</fullName>
    </submittedName>
</protein>
<feature type="region of interest" description="Disordered" evidence="1">
    <location>
        <begin position="86"/>
        <end position="123"/>
    </location>
</feature>
<feature type="compositionally biased region" description="Gly residues" evidence="1">
    <location>
        <begin position="1"/>
        <end position="22"/>
    </location>
</feature>
<feature type="non-terminal residue" evidence="2">
    <location>
        <position position="1"/>
    </location>
</feature>
<comment type="caution">
    <text evidence="2">The sequence shown here is derived from an EMBL/GenBank/DDBJ whole genome shotgun (WGS) entry which is preliminary data.</text>
</comment>
<feature type="compositionally biased region" description="Low complexity" evidence="1">
    <location>
        <begin position="89"/>
        <end position="100"/>
    </location>
</feature>
<feature type="non-terminal residue" evidence="2">
    <location>
        <position position="123"/>
    </location>
</feature>
<accession>A0A699V0Q3</accession>
<dbReference type="EMBL" id="BKCJ011363342">
    <property type="protein sequence ID" value="GFD25784.1"/>
    <property type="molecule type" value="Genomic_DNA"/>
</dbReference>
<proteinExistence type="predicted"/>
<feature type="compositionally biased region" description="Gly residues" evidence="1">
    <location>
        <begin position="30"/>
        <end position="46"/>
    </location>
</feature>
<gene>
    <name evidence="2" type="ORF">Tci_897753</name>
</gene>
<organism evidence="2">
    <name type="scientific">Tanacetum cinerariifolium</name>
    <name type="common">Dalmatian daisy</name>
    <name type="synonym">Chrysanthemum cinerariifolium</name>
    <dbReference type="NCBI Taxonomy" id="118510"/>
    <lineage>
        <taxon>Eukaryota</taxon>
        <taxon>Viridiplantae</taxon>
        <taxon>Streptophyta</taxon>
        <taxon>Embryophyta</taxon>
        <taxon>Tracheophyta</taxon>
        <taxon>Spermatophyta</taxon>
        <taxon>Magnoliopsida</taxon>
        <taxon>eudicotyledons</taxon>
        <taxon>Gunneridae</taxon>
        <taxon>Pentapetalae</taxon>
        <taxon>asterids</taxon>
        <taxon>campanulids</taxon>
        <taxon>Asterales</taxon>
        <taxon>Asteraceae</taxon>
        <taxon>Asteroideae</taxon>
        <taxon>Anthemideae</taxon>
        <taxon>Anthemidinae</taxon>
        <taxon>Tanacetum</taxon>
    </lineage>
</organism>
<evidence type="ECO:0000313" key="2">
    <source>
        <dbReference type="EMBL" id="GFD25784.1"/>
    </source>
</evidence>
<name>A0A699V0Q3_TANCI</name>
<sequence length="123" mass="12183">RGRLGRGSGVRVGGGGGSGGSGIVAQATGAAGGGGATRRGRSGSGGTATWVRAGVGSQHNGTQAFAKACKHLGLVIHEGEGLGPGWNIGRAGRAGPGQQQRKQDEESVHGERRKRFGPFTATV</sequence>